<dbReference type="GO" id="GO:0032543">
    <property type="term" value="P:mitochondrial translation"/>
    <property type="evidence" value="ECO:0007669"/>
    <property type="project" value="TreeGrafter"/>
</dbReference>
<accession>A0A8K0WQT4</accession>
<feature type="domain" description="Aminoacyl-tRNA synthetase class Ia" evidence="11">
    <location>
        <begin position="436"/>
        <end position="600"/>
    </location>
</feature>
<evidence type="ECO:0000259" key="12">
    <source>
        <dbReference type="Pfam" id="PF08264"/>
    </source>
</evidence>
<dbReference type="InterPro" id="IPR001412">
    <property type="entry name" value="aa-tRNA-synth_I_CS"/>
</dbReference>
<keyword evidence="5 10" id="KW-0067">ATP-binding</keyword>
<comment type="catalytic activity">
    <reaction evidence="9">
        <text>tRNA(Leu) + L-leucine + ATP = L-leucyl-tRNA(Leu) + AMP + diphosphate</text>
        <dbReference type="Rhea" id="RHEA:11688"/>
        <dbReference type="Rhea" id="RHEA-COMP:9613"/>
        <dbReference type="Rhea" id="RHEA-COMP:9622"/>
        <dbReference type="ChEBI" id="CHEBI:30616"/>
        <dbReference type="ChEBI" id="CHEBI:33019"/>
        <dbReference type="ChEBI" id="CHEBI:57427"/>
        <dbReference type="ChEBI" id="CHEBI:78442"/>
        <dbReference type="ChEBI" id="CHEBI:78494"/>
        <dbReference type="ChEBI" id="CHEBI:456215"/>
        <dbReference type="EC" id="6.1.1.4"/>
    </reaction>
</comment>
<dbReference type="NCBIfam" id="TIGR00396">
    <property type="entry name" value="leuS_bact"/>
    <property type="match status" value="1"/>
</dbReference>
<evidence type="ECO:0000256" key="9">
    <source>
        <dbReference type="ARBA" id="ARBA00047469"/>
    </source>
</evidence>
<evidence type="ECO:0000259" key="13">
    <source>
        <dbReference type="Pfam" id="PF09334"/>
    </source>
</evidence>
<evidence type="ECO:0000256" key="5">
    <source>
        <dbReference type="ARBA" id="ARBA00022840"/>
    </source>
</evidence>
<dbReference type="GO" id="GO:0005739">
    <property type="term" value="C:mitochondrion"/>
    <property type="evidence" value="ECO:0007669"/>
    <property type="project" value="TreeGrafter"/>
</dbReference>
<keyword evidence="7 10" id="KW-0030">Aminoacyl-tRNA synthetase</keyword>
<dbReference type="EMBL" id="JAGPNK010000007">
    <property type="protein sequence ID" value="KAH7318683.1"/>
    <property type="molecule type" value="Genomic_DNA"/>
</dbReference>
<dbReference type="CDD" id="cd00812">
    <property type="entry name" value="LeuRS_core"/>
    <property type="match status" value="1"/>
</dbReference>
<keyword evidence="6 10" id="KW-0648">Protein biosynthesis</keyword>
<dbReference type="FunFam" id="3.40.50.620:FF:000338">
    <property type="entry name" value="Leucine--tRNA ligase, mitochondrial"/>
    <property type="match status" value="1"/>
</dbReference>
<dbReference type="PANTHER" id="PTHR43740">
    <property type="entry name" value="LEUCYL-TRNA SYNTHETASE"/>
    <property type="match status" value="1"/>
</dbReference>
<dbReference type="InterPro" id="IPR014729">
    <property type="entry name" value="Rossmann-like_a/b/a_fold"/>
</dbReference>
<keyword evidence="4 10" id="KW-0547">Nucleotide-binding</keyword>
<dbReference type="Pfam" id="PF00133">
    <property type="entry name" value="tRNA-synt_1"/>
    <property type="match status" value="1"/>
</dbReference>
<evidence type="ECO:0000256" key="8">
    <source>
        <dbReference type="ARBA" id="ARBA00030520"/>
    </source>
</evidence>
<evidence type="ECO:0000259" key="14">
    <source>
        <dbReference type="Pfam" id="PF13603"/>
    </source>
</evidence>
<evidence type="ECO:0000256" key="6">
    <source>
        <dbReference type="ARBA" id="ARBA00022917"/>
    </source>
</evidence>
<dbReference type="Gene3D" id="1.10.730.10">
    <property type="entry name" value="Isoleucyl-tRNA Synthetase, Domain 1"/>
    <property type="match status" value="1"/>
</dbReference>
<reference evidence="15" key="1">
    <citation type="journal article" date="2021" name="Nat. Commun.">
        <title>Genetic determinants of endophytism in the Arabidopsis root mycobiome.</title>
        <authorList>
            <person name="Mesny F."/>
            <person name="Miyauchi S."/>
            <person name="Thiergart T."/>
            <person name="Pickel B."/>
            <person name="Atanasova L."/>
            <person name="Karlsson M."/>
            <person name="Huettel B."/>
            <person name="Barry K.W."/>
            <person name="Haridas S."/>
            <person name="Chen C."/>
            <person name="Bauer D."/>
            <person name="Andreopoulos W."/>
            <person name="Pangilinan J."/>
            <person name="LaButti K."/>
            <person name="Riley R."/>
            <person name="Lipzen A."/>
            <person name="Clum A."/>
            <person name="Drula E."/>
            <person name="Henrissat B."/>
            <person name="Kohler A."/>
            <person name="Grigoriev I.V."/>
            <person name="Martin F.M."/>
            <person name="Hacquard S."/>
        </authorList>
    </citation>
    <scope>NUCLEOTIDE SEQUENCE</scope>
    <source>
        <strain evidence="15">MPI-CAGE-CH-0235</strain>
    </source>
</reference>
<dbReference type="Proteomes" id="UP000813444">
    <property type="component" value="Unassembled WGS sequence"/>
</dbReference>
<feature type="domain" description="Methionyl/Valyl/Leucyl/Isoleucyl-tRNA synthetase anticodon-binding" evidence="12">
    <location>
        <begin position="729"/>
        <end position="846"/>
    </location>
</feature>
<dbReference type="SUPFAM" id="SSF52374">
    <property type="entry name" value="Nucleotidylyl transferase"/>
    <property type="match status" value="1"/>
</dbReference>
<comment type="caution">
    <text evidence="15">The sequence shown here is derived from an EMBL/GenBank/DDBJ whole genome shotgun (WGS) entry which is preliminary data.</text>
</comment>
<evidence type="ECO:0000256" key="2">
    <source>
        <dbReference type="ARBA" id="ARBA00013164"/>
    </source>
</evidence>
<dbReference type="InterPro" id="IPR002302">
    <property type="entry name" value="Leu-tRNA-ligase"/>
</dbReference>
<dbReference type="FunFam" id="3.40.50.620:FF:000003">
    <property type="entry name" value="Leucine--tRNA ligase"/>
    <property type="match status" value="1"/>
</dbReference>
<dbReference type="GO" id="GO:0002161">
    <property type="term" value="F:aminoacyl-tRNA deacylase activity"/>
    <property type="evidence" value="ECO:0007669"/>
    <property type="project" value="InterPro"/>
</dbReference>
<dbReference type="InterPro" id="IPR013155">
    <property type="entry name" value="M/V/L/I-tRNA-synth_anticd-bd"/>
</dbReference>
<comment type="similarity">
    <text evidence="1 10">Belongs to the class-I aminoacyl-tRNA synthetase family.</text>
</comment>
<dbReference type="Pfam" id="PF08264">
    <property type="entry name" value="Anticodon_1"/>
    <property type="match status" value="1"/>
</dbReference>
<dbReference type="FunFam" id="3.90.740.10:FF:000034">
    <property type="entry name" value="Leucine--tRNA ligase, mitochondrial"/>
    <property type="match status" value="1"/>
</dbReference>
<dbReference type="OrthoDB" id="15954at2759"/>
<organism evidence="15 16">
    <name type="scientific">Stachybotrys elegans</name>
    <dbReference type="NCBI Taxonomy" id="80388"/>
    <lineage>
        <taxon>Eukaryota</taxon>
        <taxon>Fungi</taxon>
        <taxon>Dikarya</taxon>
        <taxon>Ascomycota</taxon>
        <taxon>Pezizomycotina</taxon>
        <taxon>Sordariomycetes</taxon>
        <taxon>Hypocreomycetidae</taxon>
        <taxon>Hypocreales</taxon>
        <taxon>Stachybotryaceae</taxon>
        <taxon>Stachybotrys</taxon>
    </lineage>
</organism>
<dbReference type="AlphaFoldDB" id="A0A8K0WQT4"/>
<dbReference type="SUPFAM" id="SSF47323">
    <property type="entry name" value="Anticodon-binding domain of a subclass of class I aminoacyl-tRNA synthetases"/>
    <property type="match status" value="1"/>
</dbReference>
<dbReference type="PRINTS" id="PR00985">
    <property type="entry name" value="TRNASYNTHLEU"/>
</dbReference>
<protein>
    <recommendedName>
        <fullName evidence="2">leucine--tRNA ligase</fullName>
        <ecNumber evidence="2">6.1.1.4</ecNumber>
    </recommendedName>
    <alternativeName>
        <fullName evidence="8">Leucyl-tRNA synthetase</fullName>
    </alternativeName>
</protein>
<evidence type="ECO:0000259" key="11">
    <source>
        <dbReference type="Pfam" id="PF00133"/>
    </source>
</evidence>
<dbReference type="InterPro" id="IPR025709">
    <property type="entry name" value="Leu_tRNA-synth_edit"/>
</dbReference>
<keyword evidence="3 10" id="KW-0436">Ligase</keyword>
<dbReference type="InterPro" id="IPR009008">
    <property type="entry name" value="Val/Leu/Ile-tRNA-synth_edit"/>
</dbReference>
<dbReference type="Pfam" id="PF09334">
    <property type="entry name" value="tRNA-synt_1g"/>
    <property type="match status" value="1"/>
</dbReference>
<dbReference type="GO" id="GO:0004823">
    <property type="term" value="F:leucine-tRNA ligase activity"/>
    <property type="evidence" value="ECO:0007669"/>
    <property type="project" value="UniProtKB-EC"/>
</dbReference>
<dbReference type="PROSITE" id="PS00178">
    <property type="entry name" value="AA_TRNA_LIGASE_I"/>
    <property type="match status" value="1"/>
</dbReference>
<dbReference type="EC" id="6.1.1.4" evidence="2"/>
<dbReference type="InterPro" id="IPR015413">
    <property type="entry name" value="Methionyl/Leucyl_tRNA_Synth"/>
</dbReference>
<keyword evidence="16" id="KW-1185">Reference proteome</keyword>
<evidence type="ECO:0000313" key="15">
    <source>
        <dbReference type="EMBL" id="KAH7318683.1"/>
    </source>
</evidence>
<dbReference type="InterPro" id="IPR002300">
    <property type="entry name" value="aa-tRNA-synth_Ia"/>
</dbReference>
<dbReference type="InterPro" id="IPR009080">
    <property type="entry name" value="tRNAsynth_Ia_anticodon-bd"/>
</dbReference>
<dbReference type="Gene3D" id="3.40.50.620">
    <property type="entry name" value="HUPs"/>
    <property type="match status" value="2"/>
</dbReference>
<name>A0A8K0WQT4_9HYPO</name>
<dbReference type="PANTHER" id="PTHR43740:SF2">
    <property type="entry name" value="LEUCINE--TRNA LIGASE, MITOCHONDRIAL"/>
    <property type="match status" value="1"/>
</dbReference>
<evidence type="ECO:0000256" key="3">
    <source>
        <dbReference type="ARBA" id="ARBA00022598"/>
    </source>
</evidence>
<dbReference type="Pfam" id="PF13603">
    <property type="entry name" value="tRNA-synt_1_2"/>
    <property type="match status" value="1"/>
</dbReference>
<evidence type="ECO:0000256" key="7">
    <source>
        <dbReference type="ARBA" id="ARBA00023146"/>
    </source>
</evidence>
<evidence type="ECO:0000313" key="16">
    <source>
        <dbReference type="Proteomes" id="UP000813444"/>
    </source>
</evidence>
<proteinExistence type="inferred from homology"/>
<dbReference type="GO" id="GO:0006429">
    <property type="term" value="P:leucyl-tRNA aminoacylation"/>
    <property type="evidence" value="ECO:0007669"/>
    <property type="project" value="InterPro"/>
</dbReference>
<evidence type="ECO:0000256" key="4">
    <source>
        <dbReference type="ARBA" id="ARBA00022741"/>
    </source>
</evidence>
<dbReference type="SUPFAM" id="SSF50677">
    <property type="entry name" value="ValRS/IleRS/LeuRS editing domain"/>
    <property type="match status" value="1"/>
</dbReference>
<dbReference type="GO" id="GO:0005524">
    <property type="term" value="F:ATP binding"/>
    <property type="evidence" value="ECO:0007669"/>
    <property type="project" value="UniProtKB-KW"/>
</dbReference>
<dbReference type="FunFam" id="1.10.730.10:FF:000002">
    <property type="entry name" value="Leucine--tRNA ligase"/>
    <property type="match status" value="1"/>
</dbReference>
<evidence type="ECO:0000256" key="10">
    <source>
        <dbReference type="RuleBase" id="RU363035"/>
    </source>
</evidence>
<feature type="domain" description="Methionyl/Leucyl tRNA synthetase" evidence="13">
    <location>
        <begin position="45"/>
        <end position="177"/>
    </location>
</feature>
<gene>
    <name evidence="15" type="ORF">B0I35DRAFT_451417</name>
</gene>
<sequence length="901" mass="100072">MDMLEPRCYALDLKALDAKWRKAWATEAQAPTGDSGRTKFVLPMFPYPSGTLHLGHLRVYTIADVVARYHQLRGEHVMLPMGWDAFGLPAENAALERGIAPETWTRSNIVKMKEQLGVMNGTWDWDRELTTCNPDFYKHTQKLFLMLHERGLVYQDEAEVNYDPVDKTVLANEQVDANGFSWRSGAKVEKRKLKQWFFRISEFREALLQDLDTLARENAWPERVITQQKNWLGKSEGAMIKFPIMAMGEDVGAAIEVFTTRPDTLFGVQYIALASTHPAVVTLAKSDPELQAYLDTLPGLPADSKVGYLLPQIRAVNPLAYHEDTPDATKTSIPVYVAPYVLGDYGEGAVMGVPGHDVRDHSFWQQQRPDQPVRFVLAASEDESTTTLPNEPFVDHGIMTEHSGPFRGKPSSEAGQMMVRMLEAAKLARPVEKWRLRDWLISRQRYWGAPIPIIHCDSCGAVPVPDHQLPVELPRVDEHWAEGKAGNALEASPDFVNTTCPKCSGPARRDTDTMDTFVDSSWYFARFADPHNDNQPFSPEAGKKLPVDIYIGGIEHAILHLLYARFIYKFLATTELLPQYTDESASAEPFKRLITQGMVHGRTYINPDNGKFLKPDEVDLTDPSKPVVVATGAPATISFEKMSKSKYNGVDPTEFIGKYGADATRAHMLFQAPVGDILNWDEAKIAGVVEVASSPEQPPSAKEYLTAQAAKVDAMDAKALAQWDAEAALWREVQRTIDSVTRSYDEIYSLNTVVSSLMILTNTLASSQVAGLAIKKEAASTIIRLVAPIAPAFAEECWSALYPSAGSIFKTARLPQLDDSADLVKPRRQSCAIQINGKVRGVADIPLPPADLEGDALRDWMVAEILATEEGKAKFSHGPYDLSRCKRAIPVRGGKVISFVM</sequence>
<evidence type="ECO:0000256" key="1">
    <source>
        <dbReference type="ARBA" id="ARBA00005594"/>
    </source>
</evidence>
<feature type="domain" description="Leucyl-tRNA synthetase editing" evidence="14">
    <location>
        <begin position="229"/>
        <end position="422"/>
    </location>
</feature>